<organism evidence="1 2">
    <name type="scientific">Gemmatimonas phototrophica</name>
    <dbReference type="NCBI Taxonomy" id="1379270"/>
    <lineage>
        <taxon>Bacteria</taxon>
        <taxon>Pseudomonadati</taxon>
        <taxon>Gemmatimonadota</taxon>
        <taxon>Gemmatimonadia</taxon>
        <taxon>Gemmatimonadales</taxon>
        <taxon>Gemmatimonadaceae</taxon>
        <taxon>Gemmatimonas</taxon>
    </lineage>
</organism>
<proteinExistence type="predicted"/>
<sequence>MPDRATDADLGVSRRSVVLDPTPTSCGVDCVLVPGNVPGTHTRPLSTGPNRYTAENSVVWPDTLPNATMMLMRVNGVIPRAYVGSMSPSFAYLQGTPYKSIDADGAFSGSFCFGEIRTNFRVFGFVEHTLRSCTLSNTNNDADNLIVAEKVTVGRLRGSGTVLRTGMNQPTWPGWFNCLNGPCVIAAEAQQSITMHPWMDKLALTASSAEVFEGDSVSFTPSVSGGMTMIAGSQRWTWVPHKRAIGGQVQTDPPDMQTGECANGTVTCRVRVYRTGNMYLRANLNPATIGEQAFAKVVVKPIKLIATPTPRGVNGTLDSVRLLVRTVPERAFSSITVNPIPAPTALRRASLLSSGAMSAACNAAAGECELSGGLAPASLTVTATTTQGVLLVTTVEIDSLPCPTGNTVMDSKEMRVLIDSLWKLGGNQGNASTRRERAAMLIDSGGVLITRYYAPDTSATPCTTAPATSESSQFIPPHWIAGTMKIVSVLHTHPFKPNDRLPSNCPKEFQGMAAGKGPSYPDWHILRNDLDSLNTWHKNDTNFDLFSPDFQPLIIEPDFVWLMNPRSNIPYTPKVVGSRTYKMADTVVIGDNLQGWRRQTPLNRNSCVLKVNDVPSILR</sequence>
<accession>A0A143BP84</accession>
<reference evidence="1 2" key="2">
    <citation type="journal article" date="2016" name="Environ. Microbiol. Rep.">
        <title>Metagenomic evidence for the presence of phototrophic Gemmatimonadetes bacteria in diverse environments.</title>
        <authorList>
            <person name="Zeng Y."/>
            <person name="Baumbach J."/>
            <person name="Barbosa E.G."/>
            <person name="Azevedo V."/>
            <person name="Zhang C."/>
            <person name="Koblizek M."/>
        </authorList>
    </citation>
    <scope>NUCLEOTIDE SEQUENCE [LARGE SCALE GENOMIC DNA]</scope>
    <source>
        <strain evidence="1 2">AP64</strain>
    </source>
</reference>
<dbReference type="EMBL" id="CP011454">
    <property type="protein sequence ID" value="AMW06372.1"/>
    <property type="molecule type" value="Genomic_DNA"/>
</dbReference>
<dbReference type="AlphaFoldDB" id="A0A143BP84"/>
<dbReference type="KEGG" id="gph:GEMMAAP_19435"/>
<protein>
    <submittedName>
        <fullName evidence="1">Uncharacterized protein</fullName>
    </submittedName>
</protein>
<dbReference type="Proteomes" id="UP000076404">
    <property type="component" value="Chromosome"/>
</dbReference>
<name>A0A143BP84_9BACT</name>
<reference evidence="1 2" key="1">
    <citation type="journal article" date="2014" name="Proc. Natl. Acad. Sci. U.S.A.">
        <title>Functional type 2 photosynthetic reaction centers found in the rare bacterial phylum Gemmatimonadetes.</title>
        <authorList>
            <person name="Zeng Y."/>
            <person name="Feng F."/>
            <person name="Medova H."/>
            <person name="Dean J."/>
            <person name="Koblizek M."/>
        </authorList>
    </citation>
    <scope>NUCLEOTIDE SEQUENCE [LARGE SCALE GENOMIC DNA]</scope>
    <source>
        <strain evidence="1 2">AP64</strain>
    </source>
</reference>
<keyword evidence="2" id="KW-1185">Reference proteome</keyword>
<evidence type="ECO:0000313" key="2">
    <source>
        <dbReference type="Proteomes" id="UP000076404"/>
    </source>
</evidence>
<gene>
    <name evidence="1" type="ORF">GEMMAAP_19435</name>
</gene>
<evidence type="ECO:0000313" key="1">
    <source>
        <dbReference type="EMBL" id="AMW06372.1"/>
    </source>
</evidence>